<keyword evidence="1" id="KW-0812">Transmembrane</keyword>
<keyword evidence="1" id="KW-0472">Membrane</keyword>
<evidence type="ECO:0000313" key="2">
    <source>
        <dbReference type="EMBL" id="SBR69294.1"/>
    </source>
</evidence>
<feature type="transmembrane region" description="Helical" evidence="1">
    <location>
        <begin position="17"/>
        <end position="39"/>
    </location>
</feature>
<gene>
    <name evidence="2" type="primary">NCBP1</name>
</gene>
<proteinExistence type="predicted"/>
<reference evidence="2" key="1">
    <citation type="submission" date="2016-05" db="EMBL/GenBank/DDBJ databases">
        <authorList>
            <person name="Lavstsen T."/>
            <person name="Jespersen J.S."/>
        </authorList>
    </citation>
    <scope>NUCLEOTIDE SEQUENCE</scope>
    <source>
        <tissue evidence="2">Brain</tissue>
    </source>
</reference>
<feature type="non-terminal residue" evidence="2">
    <location>
        <position position="99"/>
    </location>
</feature>
<name>A0A1A8NK79_9TELE</name>
<reference evidence="2" key="2">
    <citation type="submission" date="2016-06" db="EMBL/GenBank/DDBJ databases">
        <title>The genome of a short-lived fish provides insights into sex chromosome evolution and the genetic control of aging.</title>
        <authorList>
            <person name="Reichwald K."/>
            <person name="Felder M."/>
            <person name="Petzold A."/>
            <person name="Koch P."/>
            <person name="Groth M."/>
            <person name="Platzer M."/>
        </authorList>
    </citation>
    <scope>NUCLEOTIDE SEQUENCE</scope>
    <source>
        <tissue evidence="2">Brain</tissue>
    </source>
</reference>
<keyword evidence="1" id="KW-1133">Transmembrane helix</keyword>
<accession>A0A1A8NK79</accession>
<feature type="non-terminal residue" evidence="2">
    <location>
        <position position="1"/>
    </location>
</feature>
<sequence length="99" mass="10989">DGGCDCHNCFSMCGEGMGIWVILGHFNLLSTLSCIFFGMKSAIQIKFDRLIPPSAFTHTHINLNPRKSVLIQQRQSGWVKCGEQFSPHLTGVYVTNMGI</sequence>
<organism evidence="2">
    <name type="scientific">Nothobranchius pienaari</name>
    <dbReference type="NCBI Taxonomy" id="704102"/>
    <lineage>
        <taxon>Eukaryota</taxon>
        <taxon>Metazoa</taxon>
        <taxon>Chordata</taxon>
        <taxon>Craniata</taxon>
        <taxon>Vertebrata</taxon>
        <taxon>Euteleostomi</taxon>
        <taxon>Actinopterygii</taxon>
        <taxon>Neopterygii</taxon>
        <taxon>Teleostei</taxon>
        <taxon>Neoteleostei</taxon>
        <taxon>Acanthomorphata</taxon>
        <taxon>Ovalentaria</taxon>
        <taxon>Atherinomorphae</taxon>
        <taxon>Cyprinodontiformes</taxon>
        <taxon>Nothobranchiidae</taxon>
        <taxon>Nothobranchius</taxon>
    </lineage>
</organism>
<dbReference type="EMBL" id="HAEG01003470">
    <property type="protein sequence ID" value="SBR69294.1"/>
    <property type="molecule type" value="Transcribed_RNA"/>
</dbReference>
<protein>
    <submittedName>
        <fullName evidence="2">Nuclear cap binding protein subunit 1, 80kDa</fullName>
    </submittedName>
</protein>
<dbReference type="AlphaFoldDB" id="A0A1A8NK79"/>
<evidence type="ECO:0000256" key="1">
    <source>
        <dbReference type="SAM" id="Phobius"/>
    </source>
</evidence>